<evidence type="ECO:0000313" key="2">
    <source>
        <dbReference type="Proteomes" id="UP000233551"/>
    </source>
</evidence>
<dbReference type="AlphaFoldDB" id="A0A2I0IZF1"/>
<protein>
    <submittedName>
        <fullName evidence="1">Uncharacterized protein</fullName>
    </submittedName>
</protein>
<accession>A0A2I0IZF1</accession>
<sequence length="139" mass="15881">MGVYYSYKDAKTLVSLKCEIVIVRFTLDSHGFALKRRLLGETGVSCSYKEAKTHISLQCGIGVPHQRPSIFIGHKPRRQSAHVLGKYYRGPTKSGLIPFHLIKNLLRSLRQGHYVSDTGEIVYYQTDPELYKFTSKNFE</sequence>
<keyword evidence="2" id="KW-1185">Reference proteome</keyword>
<reference evidence="1 2" key="1">
    <citation type="submission" date="2017-11" db="EMBL/GenBank/DDBJ databases">
        <title>De-novo sequencing of pomegranate (Punica granatum L.) genome.</title>
        <authorList>
            <person name="Akparov Z."/>
            <person name="Amiraslanov A."/>
            <person name="Hajiyeva S."/>
            <person name="Abbasov M."/>
            <person name="Kaur K."/>
            <person name="Hamwieh A."/>
            <person name="Solovyev V."/>
            <person name="Salamov A."/>
            <person name="Braich B."/>
            <person name="Kosarev P."/>
            <person name="Mahmoud A."/>
            <person name="Hajiyev E."/>
            <person name="Babayeva S."/>
            <person name="Izzatullayeva V."/>
            <person name="Mammadov A."/>
            <person name="Mammadov A."/>
            <person name="Sharifova S."/>
            <person name="Ojaghi J."/>
            <person name="Eynullazada K."/>
            <person name="Bayramov B."/>
            <person name="Abdulazimova A."/>
            <person name="Shahmuradov I."/>
        </authorList>
    </citation>
    <scope>NUCLEOTIDE SEQUENCE [LARGE SCALE GENOMIC DNA]</scope>
    <source>
        <strain evidence="2">cv. AG2017</strain>
        <tissue evidence="1">Leaf</tissue>
    </source>
</reference>
<name>A0A2I0IZF1_PUNGR</name>
<dbReference type="EMBL" id="PGOL01002250">
    <property type="protein sequence ID" value="PKI49378.1"/>
    <property type="molecule type" value="Genomic_DNA"/>
</dbReference>
<organism evidence="1 2">
    <name type="scientific">Punica granatum</name>
    <name type="common">Pomegranate</name>
    <dbReference type="NCBI Taxonomy" id="22663"/>
    <lineage>
        <taxon>Eukaryota</taxon>
        <taxon>Viridiplantae</taxon>
        <taxon>Streptophyta</taxon>
        <taxon>Embryophyta</taxon>
        <taxon>Tracheophyta</taxon>
        <taxon>Spermatophyta</taxon>
        <taxon>Magnoliopsida</taxon>
        <taxon>eudicotyledons</taxon>
        <taxon>Gunneridae</taxon>
        <taxon>Pentapetalae</taxon>
        <taxon>rosids</taxon>
        <taxon>malvids</taxon>
        <taxon>Myrtales</taxon>
        <taxon>Lythraceae</taxon>
        <taxon>Punica</taxon>
    </lineage>
</organism>
<dbReference type="Proteomes" id="UP000233551">
    <property type="component" value="Unassembled WGS sequence"/>
</dbReference>
<dbReference type="STRING" id="22663.A0A2I0IZF1"/>
<proteinExistence type="predicted"/>
<gene>
    <name evidence="1" type="ORF">CRG98_030306</name>
</gene>
<comment type="caution">
    <text evidence="1">The sequence shown here is derived from an EMBL/GenBank/DDBJ whole genome shotgun (WGS) entry which is preliminary data.</text>
</comment>
<evidence type="ECO:0000313" key="1">
    <source>
        <dbReference type="EMBL" id="PKI49378.1"/>
    </source>
</evidence>